<comment type="caution">
    <text evidence="2">The sequence shown here is derived from an EMBL/GenBank/DDBJ whole genome shotgun (WGS) entry which is preliminary data.</text>
</comment>
<gene>
    <name evidence="2" type="ORF">A9309_03760</name>
</gene>
<feature type="transmembrane region" description="Helical" evidence="1">
    <location>
        <begin position="39"/>
        <end position="59"/>
    </location>
</feature>
<keyword evidence="1" id="KW-0472">Membrane</keyword>
<feature type="transmembrane region" description="Helical" evidence="1">
    <location>
        <begin position="74"/>
        <end position="92"/>
    </location>
</feature>
<organism evidence="2 3">
    <name type="scientific">Moraxella lacunata</name>
    <dbReference type="NCBI Taxonomy" id="477"/>
    <lineage>
        <taxon>Bacteria</taxon>
        <taxon>Pseudomonadati</taxon>
        <taxon>Pseudomonadota</taxon>
        <taxon>Gammaproteobacteria</taxon>
        <taxon>Moraxellales</taxon>
        <taxon>Moraxellaceae</taxon>
        <taxon>Moraxella</taxon>
    </lineage>
</organism>
<keyword evidence="1" id="KW-1133">Transmembrane helix</keyword>
<evidence type="ECO:0000313" key="3">
    <source>
        <dbReference type="Proteomes" id="UP000092607"/>
    </source>
</evidence>
<protein>
    <submittedName>
        <fullName evidence="2">Uncharacterized protein</fullName>
    </submittedName>
</protein>
<dbReference type="EMBL" id="LZMS01000037">
    <property type="protein sequence ID" value="OBX65171.1"/>
    <property type="molecule type" value="Genomic_DNA"/>
</dbReference>
<sequence>MNNINNLDYILLIISSLIVSYFILLKYKDYHQSLKIKYYFHFTNLIYSFCGILSFYLALEMYNQAFIQYKIEGLMKLFIITIISAVVMPIIWKSNMRKYMK</sequence>
<dbReference type="Proteomes" id="UP000092607">
    <property type="component" value="Unassembled WGS sequence"/>
</dbReference>
<accession>A0A1B8Q5Z4</accession>
<keyword evidence="1" id="KW-0812">Transmembrane</keyword>
<proteinExistence type="predicted"/>
<reference evidence="2 3" key="1">
    <citation type="submission" date="2016-06" db="EMBL/GenBank/DDBJ databases">
        <title>Draft genome of Moraxella lacunata CCUG 57757A.</title>
        <authorList>
            <person name="Salva-Serra F."/>
            <person name="Engstrom-Jakobsson H."/>
            <person name="Thorell K."/>
            <person name="Gonzales-Siles L."/>
            <person name="Karlsson R."/>
            <person name="Boulund F."/>
            <person name="Engstrand L."/>
            <person name="Kristiansson E."/>
            <person name="Moore E."/>
        </authorList>
    </citation>
    <scope>NUCLEOTIDE SEQUENCE [LARGE SCALE GENOMIC DNA]</scope>
    <source>
        <strain evidence="2 3">CCUG 57757A</strain>
    </source>
</reference>
<name>A0A1B8Q5Z4_MORLA</name>
<evidence type="ECO:0000313" key="2">
    <source>
        <dbReference type="EMBL" id="OBX65171.1"/>
    </source>
</evidence>
<evidence type="ECO:0000256" key="1">
    <source>
        <dbReference type="SAM" id="Phobius"/>
    </source>
</evidence>
<feature type="transmembrane region" description="Helical" evidence="1">
    <location>
        <begin position="6"/>
        <end position="27"/>
    </location>
</feature>
<dbReference type="AlphaFoldDB" id="A0A1B8Q5Z4"/>